<keyword evidence="5" id="KW-0560">Oxidoreductase</keyword>
<organism evidence="7 8">
    <name type="scientific">Rhynchospora tenuis</name>
    <dbReference type="NCBI Taxonomy" id="198213"/>
    <lineage>
        <taxon>Eukaryota</taxon>
        <taxon>Viridiplantae</taxon>
        <taxon>Streptophyta</taxon>
        <taxon>Embryophyta</taxon>
        <taxon>Tracheophyta</taxon>
        <taxon>Spermatophyta</taxon>
        <taxon>Magnoliopsida</taxon>
        <taxon>Liliopsida</taxon>
        <taxon>Poales</taxon>
        <taxon>Cyperaceae</taxon>
        <taxon>Cyperoideae</taxon>
        <taxon>Rhynchosporeae</taxon>
        <taxon>Rhynchospora</taxon>
    </lineage>
</organism>
<evidence type="ECO:0000256" key="6">
    <source>
        <dbReference type="SAM" id="Phobius"/>
    </source>
</evidence>
<evidence type="ECO:0000313" key="8">
    <source>
        <dbReference type="Proteomes" id="UP001210211"/>
    </source>
</evidence>
<feature type="transmembrane region" description="Helical" evidence="6">
    <location>
        <begin position="20"/>
        <end position="37"/>
    </location>
</feature>
<dbReference type="InterPro" id="IPR036396">
    <property type="entry name" value="Cyt_P450_sf"/>
</dbReference>
<dbReference type="Gene3D" id="1.10.630.10">
    <property type="entry name" value="Cytochrome P450"/>
    <property type="match status" value="1"/>
</dbReference>
<dbReference type="InterPro" id="IPR001128">
    <property type="entry name" value="Cyt_P450"/>
</dbReference>
<dbReference type="PRINTS" id="PR00463">
    <property type="entry name" value="EP450I"/>
</dbReference>
<dbReference type="SUPFAM" id="SSF48264">
    <property type="entry name" value="Cytochrome P450"/>
    <property type="match status" value="1"/>
</dbReference>
<evidence type="ECO:0008006" key="9">
    <source>
        <dbReference type="Google" id="ProtNLM"/>
    </source>
</evidence>
<dbReference type="GO" id="GO:0004497">
    <property type="term" value="F:monooxygenase activity"/>
    <property type="evidence" value="ECO:0007669"/>
    <property type="project" value="UniProtKB-KW"/>
</dbReference>
<protein>
    <recommendedName>
        <fullName evidence="9">Cytochrome P450</fullName>
    </recommendedName>
</protein>
<dbReference type="PANTHER" id="PTHR47955:SF15">
    <property type="entry name" value="CYTOCHROME P450 71A2-LIKE"/>
    <property type="match status" value="1"/>
</dbReference>
<dbReference type="CDD" id="cd11072">
    <property type="entry name" value="CYP71-like"/>
    <property type="match status" value="1"/>
</dbReference>
<dbReference type="GO" id="GO:0016705">
    <property type="term" value="F:oxidoreductase activity, acting on paired donors, with incorporation or reduction of molecular oxygen"/>
    <property type="evidence" value="ECO:0007669"/>
    <property type="project" value="InterPro"/>
</dbReference>
<dbReference type="PRINTS" id="PR00385">
    <property type="entry name" value="P450"/>
</dbReference>
<keyword evidence="8" id="KW-1185">Reference proteome</keyword>
<dbReference type="FunFam" id="1.10.630.10:FF:000011">
    <property type="entry name" value="Cytochrome P450 83B1"/>
    <property type="match status" value="1"/>
</dbReference>
<dbReference type="GO" id="GO:0020037">
    <property type="term" value="F:heme binding"/>
    <property type="evidence" value="ECO:0007669"/>
    <property type="project" value="InterPro"/>
</dbReference>
<evidence type="ECO:0000256" key="1">
    <source>
        <dbReference type="ARBA" id="ARBA00010617"/>
    </source>
</evidence>
<proteinExistence type="inferred from homology"/>
<name>A0AAD5ZND4_9POAL</name>
<dbReference type="InterPro" id="IPR002401">
    <property type="entry name" value="Cyt_P450_E_grp-I"/>
</dbReference>
<evidence type="ECO:0000256" key="3">
    <source>
        <dbReference type="ARBA" id="ARBA00023004"/>
    </source>
</evidence>
<dbReference type="GO" id="GO:0005506">
    <property type="term" value="F:iron ion binding"/>
    <property type="evidence" value="ECO:0007669"/>
    <property type="project" value="InterPro"/>
</dbReference>
<evidence type="ECO:0000313" key="7">
    <source>
        <dbReference type="EMBL" id="KAJ3701047.1"/>
    </source>
</evidence>
<dbReference type="PANTHER" id="PTHR47955">
    <property type="entry name" value="CYTOCHROME P450 FAMILY 71 PROTEIN"/>
    <property type="match status" value="1"/>
</dbReference>
<keyword evidence="6" id="KW-0472">Membrane</keyword>
<gene>
    <name evidence="7" type="ORF">LUZ61_004752</name>
</gene>
<feature type="binding site" description="axial binding residue" evidence="4">
    <location>
        <position position="468"/>
    </location>
    <ligand>
        <name>heme</name>
        <dbReference type="ChEBI" id="CHEBI:30413"/>
    </ligand>
    <ligandPart>
        <name>Fe</name>
        <dbReference type="ChEBI" id="CHEBI:18248"/>
    </ligandPart>
</feature>
<reference evidence="7 8" key="1">
    <citation type="journal article" date="2022" name="Cell">
        <title>Repeat-based holocentromeres influence genome architecture and karyotype evolution.</title>
        <authorList>
            <person name="Hofstatter P.G."/>
            <person name="Thangavel G."/>
            <person name="Lux T."/>
            <person name="Neumann P."/>
            <person name="Vondrak T."/>
            <person name="Novak P."/>
            <person name="Zhang M."/>
            <person name="Costa L."/>
            <person name="Castellani M."/>
            <person name="Scott A."/>
            <person name="Toegelov H."/>
            <person name="Fuchs J."/>
            <person name="Mata-Sucre Y."/>
            <person name="Dias Y."/>
            <person name="Vanzela A.L.L."/>
            <person name="Huettel B."/>
            <person name="Almeida C.C.S."/>
            <person name="Simkova H."/>
            <person name="Souza G."/>
            <person name="Pedrosa-Harand A."/>
            <person name="Macas J."/>
            <person name="Mayer K.F.X."/>
            <person name="Houben A."/>
            <person name="Marques A."/>
        </authorList>
    </citation>
    <scope>NUCLEOTIDE SEQUENCE [LARGE SCALE GENOMIC DNA]</scope>
    <source>
        <strain evidence="7">RhyTen1mFocal</strain>
    </source>
</reference>
<keyword evidence="6" id="KW-0812">Transmembrane</keyword>
<comment type="similarity">
    <text evidence="1 5">Belongs to the cytochrome P450 family.</text>
</comment>
<evidence type="ECO:0000256" key="2">
    <source>
        <dbReference type="ARBA" id="ARBA00022723"/>
    </source>
</evidence>
<keyword evidence="4 5" id="KW-0349">Heme</keyword>
<sequence>MASFLSALFQYLHNLSPLSITRYILLLILTILILIYTQTRSSTPTLSLPPSPPSLPLLGHLHRLGRLPHRSLQKLSTLHGPIMYLRLGTVPTVILSSASAVEKSIRFNDTELASRPRSAVAEILLYGSTDVAFSPYGEYWRQARRICVLHLLSTKRVQSFGFIRDQEVSLLIEKIRSSSLRNGRFDSVVNLSQMLFKLTNDIVCRAALGHKFSDDGTSKAHNLLKDFTVHLGTTLVGEHVPCLGWYDWLTGIKKRMRKTAEGLDSFFESIIEEHVKVKSDGLEDGKYGDEMEGRDLVDILLNIQENGDEIGVSLSRNNIKAIILDTFAAGTDTVYTAIEWTMAELIKNPQEMKRVQDEVRSVVNTAGKLTEELLEKMTYLNAAIKETFRLHPPIPLLVPRESTKGIELMGYHIPARTQFIINAWAIGRDKNAWERADEFMPERFLCSNVDYKGQHFGLIPFGVGRRICPAIGFAQATISFALASLLHHFDWDLPNVMKGKPLDMSEINGISVHKKLDLILEAQPYST</sequence>
<accession>A0AAD5ZND4</accession>
<keyword evidence="6" id="KW-1133">Transmembrane helix</keyword>
<dbReference type="Proteomes" id="UP001210211">
    <property type="component" value="Unassembled WGS sequence"/>
</dbReference>
<dbReference type="AlphaFoldDB" id="A0AAD5ZND4"/>
<comment type="caution">
    <text evidence="7">The sequence shown here is derived from an EMBL/GenBank/DDBJ whole genome shotgun (WGS) entry which is preliminary data.</text>
</comment>
<dbReference type="InterPro" id="IPR017972">
    <property type="entry name" value="Cyt_P450_CS"/>
</dbReference>
<evidence type="ECO:0000256" key="5">
    <source>
        <dbReference type="RuleBase" id="RU000461"/>
    </source>
</evidence>
<dbReference type="Pfam" id="PF00067">
    <property type="entry name" value="p450"/>
    <property type="match status" value="1"/>
</dbReference>
<dbReference type="EMBL" id="JAMRDG010000001">
    <property type="protein sequence ID" value="KAJ3701047.1"/>
    <property type="molecule type" value="Genomic_DNA"/>
</dbReference>
<keyword evidence="2 4" id="KW-0479">Metal-binding</keyword>
<comment type="cofactor">
    <cofactor evidence="4">
        <name>heme</name>
        <dbReference type="ChEBI" id="CHEBI:30413"/>
    </cofactor>
</comment>
<keyword evidence="3 4" id="KW-0408">Iron</keyword>
<keyword evidence="5" id="KW-0503">Monooxygenase</keyword>
<dbReference type="PROSITE" id="PS00086">
    <property type="entry name" value="CYTOCHROME_P450"/>
    <property type="match status" value="1"/>
</dbReference>
<evidence type="ECO:0000256" key="4">
    <source>
        <dbReference type="PIRSR" id="PIRSR602401-1"/>
    </source>
</evidence>